<reference evidence="2 3" key="1">
    <citation type="journal article" date="2012" name="Int. J. Syst. Evol. Microbiol.">
        <title>Shewanella dokdonensis sp. nov., isolated from seawater.</title>
        <authorList>
            <person name="Sung H.R."/>
            <person name="Yoon J.H."/>
            <person name="Ghim S.Y."/>
        </authorList>
    </citation>
    <scope>NUCLEOTIDE SEQUENCE [LARGE SCALE GENOMIC DNA]</scope>
    <source>
        <strain evidence="2 3">DSM 23626</strain>
    </source>
</reference>
<keyword evidence="3" id="KW-1185">Reference proteome</keyword>
<gene>
    <name evidence="2" type="ORF">KHX94_06720</name>
</gene>
<protein>
    <recommendedName>
        <fullName evidence="1">Histidine kinase/HSP90-like ATPase domain-containing protein</fullName>
    </recommendedName>
</protein>
<dbReference type="Pfam" id="PF02518">
    <property type="entry name" value="HATPase_c"/>
    <property type="match status" value="1"/>
</dbReference>
<name>A0ABX8DHU0_9GAMM</name>
<dbReference type="InterPro" id="IPR036890">
    <property type="entry name" value="HATPase_C_sf"/>
</dbReference>
<sequence length="115" mass="12482">MPSWAFKRILHHLSSNSVQYTYHPGCLHVSLTQQQQQVLLLWQDSAPAPAASELAQLGNEERQTPQHETVMAAGTGLTQVTTLVNQVNGNISFQHNGLGGLTVAINFPLMSTYGG</sequence>
<dbReference type="SUPFAM" id="SSF55874">
    <property type="entry name" value="ATPase domain of HSP90 chaperone/DNA topoisomerase II/histidine kinase"/>
    <property type="match status" value="1"/>
</dbReference>
<organism evidence="2 3">
    <name type="scientific">Shewanella dokdonensis</name>
    <dbReference type="NCBI Taxonomy" id="712036"/>
    <lineage>
        <taxon>Bacteria</taxon>
        <taxon>Pseudomonadati</taxon>
        <taxon>Pseudomonadota</taxon>
        <taxon>Gammaproteobacteria</taxon>
        <taxon>Alteromonadales</taxon>
        <taxon>Shewanellaceae</taxon>
        <taxon>Shewanella</taxon>
    </lineage>
</organism>
<proteinExistence type="predicted"/>
<evidence type="ECO:0000313" key="2">
    <source>
        <dbReference type="EMBL" id="QVK24240.1"/>
    </source>
</evidence>
<evidence type="ECO:0000313" key="3">
    <source>
        <dbReference type="Proteomes" id="UP000676428"/>
    </source>
</evidence>
<dbReference type="InterPro" id="IPR003594">
    <property type="entry name" value="HATPase_dom"/>
</dbReference>
<feature type="domain" description="Histidine kinase/HSP90-like ATPase" evidence="1">
    <location>
        <begin position="6"/>
        <end position="109"/>
    </location>
</feature>
<dbReference type="Gene3D" id="3.30.565.10">
    <property type="entry name" value="Histidine kinase-like ATPase, C-terminal domain"/>
    <property type="match status" value="1"/>
</dbReference>
<accession>A0ABX8DHU0</accession>
<evidence type="ECO:0000259" key="1">
    <source>
        <dbReference type="Pfam" id="PF02518"/>
    </source>
</evidence>
<dbReference type="Proteomes" id="UP000676428">
    <property type="component" value="Chromosome"/>
</dbReference>
<dbReference type="EMBL" id="CP074572">
    <property type="protein sequence ID" value="QVK24240.1"/>
    <property type="molecule type" value="Genomic_DNA"/>
</dbReference>
<dbReference type="RefSeq" id="WP_213682846.1">
    <property type="nucleotide sequence ID" value="NZ_CP074572.1"/>
</dbReference>